<gene>
    <name evidence="4" type="ORF">C41B8_15767</name>
</gene>
<comment type="caution">
    <text evidence="4">The sequence shown here is derived from an EMBL/GenBank/DDBJ whole genome shotgun (WGS) entry which is preliminary data.</text>
</comment>
<feature type="domain" description="Gfo/Idh/MocA-like oxidoreductase N-terminal" evidence="2">
    <location>
        <begin position="5"/>
        <end position="137"/>
    </location>
</feature>
<dbReference type="InterPro" id="IPR055170">
    <property type="entry name" value="GFO_IDH_MocA-like_dom"/>
</dbReference>
<accession>A0A084IHU5</accession>
<dbReference type="EMBL" id="APNK01000034">
    <property type="protein sequence ID" value="KEZ76279.1"/>
    <property type="molecule type" value="Genomic_DNA"/>
</dbReference>
<dbReference type="Gene3D" id="3.40.50.720">
    <property type="entry name" value="NAD(P)-binding Rossmann-like Domain"/>
    <property type="match status" value="1"/>
</dbReference>
<organism evidence="4 5">
    <name type="scientific">Salinisphaera hydrothermalis (strain C41B8)</name>
    <dbReference type="NCBI Taxonomy" id="1304275"/>
    <lineage>
        <taxon>Bacteria</taxon>
        <taxon>Pseudomonadati</taxon>
        <taxon>Pseudomonadota</taxon>
        <taxon>Gammaproteobacteria</taxon>
        <taxon>Salinisphaerales</taxon>
        <taxon>Salinisphaeraceae</taxon>
        <taxon>Salinisphaera</taxon>
    </lineage>
</organism>
<dbReference type="PANTHER" id="PTHR43708:SF3">
    <property type="entry name" value="OXIDOREDUCTASE"/>
    <property type="match status" value="1"/>
</dbReference>
<dbReference type="Proteomes" id="UP000028302">
    <property type="component" value="Unassembled WGS sequence"/>
</dbReference>
<dbReference type="SUPFAM" id="SSF51735">
    <property type="entry name" value="NAD(P)-binding Rossmann-fold domains"/>
    <property type="match status" value="1"/>
</dbReference>
<keyword evidence="5" id="KW-1185">Reference proteome</keyword>
<reference evidence="4 5" key="1">
    <citation type="submission" date="2013-03" db="EMBL/GenBank/DDBJ databases">
        <title>Salinisphaera hydrothermalis C41B8 Genome Sequencing.</title>
        <authorList>
            <person name="Li C."/>
            <person name="Lai Q."/>
            <person name="Shao Z."/>
        </authorList>
    </citation>
    <scope>NUCLEOTIDE SEQUENCE [LARGE SCALE GENOMIC DNA]</scope>
    <source>
        <strain evidence="4 5">C41B8</strain>
    </source>
</reference>
<dbReference type="InterPro" id="IPR000683">
    <property type="entry name" value="Gfo/Idh/MocA-like_OxRdtase_N"/>
</dbReference>
<evidence type="ECO:0000313" key="5">
    <source>
        <dbReference type="Proteomes" id="UP000028302"/>
    </source>
</evidence>
<dbReference type="Pfam" id="PF01408">
    <property type="entry name" value="GFO_IDH_MocA"/>
    <property type="match status" value="1"/>
</dbReference>
<dbReference type="STRING" id="1304275.C41B8_15767"/>
<dbReference type="GO" id="GO:0000166">
    <property type="term" value="F:nucleotide binding"/>
    <property type="evidence" value="ECO:0007669"/>
    <property type="project" value="InterPro"/>
</dbReference>
<protein>
    <submittedName>
        <fullName evidence="4">Oxidoreductase domain-containing protein</fullName>
    </submittedName>
</protein>
<dbReference type="PANTHER" id="PTHR43708">
    <property type="entry name" value="CONSERVED EXPRESSED OXIDOREDUCTASE (EUROFUNG)"/>
    <property type="match status" value="1"/>
</dbReference>
<name>A0A084IHU5_SALHC</name>
<dbReference type="OrthoDB" id="9801953at2"/>
<evidence type="ECO:0000259" key="2">
    <source>
        <dbReference type="Pfam" id="PF01408"/>
    </source>
</evidence>
<feature type="region of interest" description="Disordered" evidence="1">
    <location>
        <begin position="286"/>
        <end position="310"/>
    </location>
</feature>
<dbReference type="eggNOG" id="COG0673">
    <property type="taxonomic scope" value="Bacteria"/>
</dbReference>
<dbReference type="AlphaFoldDB" id="A0A084IHU5"/>
<evidence type="ECO:0000256" key="1">
    <source>
        <dbReference type="SAM" id="MobiDB-lite"/>
    </source>
</evidence>
<dbReference type="Pfam" id="PF22725">
    <property type="entry name" value="GFO_IDH_MocA_C3"/>
    <property type="match status" value="1"/>
</dbReference>
<dbReference type="InterPro" id="IPR051317">
    <property type="entry name" value="Gfo/Idh/MocA_oxidoreduct"/>
</dbReference>
<evidence type="ECO:0000313" key="4">
    <source>
        <dbReference type="EMBL" id="KEZ76279.1"/>
    </source>
</evidence>
<feature type="domain" description="GFO/IDH/MocA-like oxidoreductase" evidence="3">
    <location>
        <begin position="145"/>
        <end position="270"/>
    </location>
</feature>
<dbReference type="InterPro" id="IPR036291">
    <property type="entry name" value="NAD(P)-bd_dom_sf"/>
</dbReference>
<dbReference type="RefSeq" id="WP_037340417.1">
    <property type="nucleotide sequence ID" value="NZ_APNK01000034.1"/>
</dbReference>
<dbReference type="SUPFAM" id="SSF55347">
    <property type="entry name" value="Glyceraldehyde-3-phosphate dehydrogenase-like, C-terminal domain"/>
    <property type="match status" value="1"/>
</dbReference>
<evidence type="ECO:0000259" key="3">
    <source>
        <dbReference type="Pfam" id="PF22725"/>
    </source>
</evidence>
<proteinExistence type="predicted"/>
<dbReference type="Gene3D" id="3.30.360.10">
    <property type="entry name" value="Dihydrodipicolinate Reductase, domain 2"/>
    <property type="match status" value="1"/>
</dbReference>
<sequence length="377" mass="40174">MNKPIRIGMVGGSLGSAGFMGRVHRMVQRLDGEYTLRAGCFSSRPDRNRETGDALALDPTRVYADYARMARAEAARDDGIQVVSIVTPNHLHVPVARAFVEAGIHVICEKPMATSLADARSLRDLAARHGVAVMLTHNYSGYPAVRRARDLVASGALGELRIVQVDYAQDWLSEPGDEGWRGDPAQAGPAGALGDIGTHAYQLATYVAGCTATELSADLHTFVPGRRLDDYAQAMLRFAGGARGRLSVSQVSPGNNNRLQLALYGTKAGLQFDQESPDSLLFSPLGEPARRLDRGGPGPAGAADQRASRIPAGHPEGYLEAFAQLYRDFAAMLRGDDAAVALLPDATTGCEGMAFVEAMLASHRAEGRWTPLPAVAV</sequence>